<evidence type="ECO:0000313" key="4">
    <source>
        <dbReference type="Proteomes" id="UP000297713"/>
    </source>
</evidence>
<keyword evidence="1" id="KW-0328">Glycosyltransferase</keyword>
<dbReference type="CDD" id="cd03789">
    <property type="entry name" value="GT9_LPS_heptosyltransferase"/>
    <property type="match status" value="1"/>
</dbReference>
<dbReference type="GO" id="GO:0008713">
    <property type="term" value="F:ADP-heptose-lipopolysaccharide heptosyltransferase activity"/>
    <property type="evidence" value="ECO:0007669"/>
    <property type="project" value="TreeGrafter"/>
</dbReference>
<dbReference type="GO" id="GO:0005829">
    <property type="term" value="C:cytosol"/>
    <property type="evidence" value="ECO:0007669"/>
    <property type="project" value="TreeGrafter"/>
</dbReference>
<evidence type="ECO:0000256" key="2">
    <source>
        <dbReference type="ARBA" id="ARBA00022679"/>
    </source>
</evidence>
<dbReference type="InterPro" id="IPR051199">
    <property type="entry name" value="LPS_LOS_Heptosyltrfase"/>
</dbReference>
<organism evidence="3 4">
    <name type="scientific">Methylacidiphilum caldifontis</name>
    <dbReference type="NCBI Taxonomy" id="2795386"/>
    <lineage>
        <taxon>Bacteria</taxon>
        <taxon>Pseudomonadati</taxon>
        <taxon>Verrucomicrobiota</taxon>
        <taxon>Methylacidiphilae</taxon>
        <taxon>Methylacidiphilales</taxon>
        <taxon>Methylacidiphilaceae</taxon>
        <taxon>Methylacidiphilum (ex Ratnadevi et al. 2023)</taxon>
    </lineage>
</organism>
<keyword evidence="2 3" id="KW-0808">Transferase</keyword>
<evidence type="ECO:0000313" key="3">
    <source>
        <dbReference type="EMBL" id="TFE68240.1"/>
    </source>
</evidence>
<name>A0A4Y8PB81_9BACT</name>
<reference evidence="3 4" key="1">
    <citation type="submission" date="2016-05" db="EMBL/GenBank/DDBJ databases">
        <title>Diversity and Homogeneity among Thermoacidophilic Verrucomicrobia Methanotrophs Linked with Geographical Origin.</title>
        <authorList>
            <person name="Erikstad H.-A."/>
            <person name="Smestad N.B."/>
            <person name="Ceballos R.M."/>
            <person name="Birkeland N.-K."/>
        </authorList>
    </citation>
    <scope>NUCLEOTIDE SEQUENCE [LARGE SCALE GENOMIC DNA]</scope>
    <source>
        <strain evidence="3 4">Phi</strain>
    </source>
</reference>
<dbReference type="Gene3D" id="3.40.50.2000">
    <property type="entry name" value="Glycogen Phosphorylase B"/>
    <property type="match status" value="2"/>
</dbReference>
<dbReference type="SUPFAM" id="SSF53756">
    <property type="entry name" value="UDP-Glycosyltransferase/glycogen phosphorylase"/>
    <property type="match status" value="1"/>
</dbReference>
<accession>A0A4Y8PB81</accession>
<sequence length="318" mass="36057">MKILIIKLSSFGDIIQCFPVASGLAKKFPAAQIDWVAYENYKELLKYQQAIHHIHTLPHYASTGILSSISCLTMLLYKIKEEDYDIVLDLQGLFRSGIICGLSGAKRKIGSWNAREGSIFFYKERIMPPPPPAQERYLEFLRYLEIEPDPYDFGLPVFPQILNIKNYVVIHPYSRWRSKIWPWRNYLELTVRLPQYQFVFIGIGPWFPINAPNCLDYRGEIPLSMLMAIIGNAQATISGDSGPAHLSAALGCPTLVLFGPTDASEARPIGKKVIVVQSEASCSPCWHNICLNKKYPMCCLSEISVEKIIKKLMILIEN</sequence>
<keyword evidence="4" id="KW-1185">Reference proteome</keyword>
<evidence type="ECO:0000256" key="1">
    <source>
        <dbReference type="ARBA" id="ARBA00022676"/>
    </source>
</evidence>
<dbReference type="RefSeq" id="WP_134440301.1">
    <property type="nucleotide sequence ID" value="NZ_LXQC01000143.1"/>
</dbReference>
<dbReference type="OrthoDB" id="9797795at2"/>
<dbReference type="AlphaFoldDB" id="A0A4Y8PB81"/>
<dbReference type="PANTHER" id="PTHR30160">
    <property type="entry name" value="TETRAACYLDISACCHARIDE 4'-KINASE-RELATED"/>
    <property type="match status" value="1"/>
</dbReference>
<dbReference type="Proteomes" id="UP000297713">
    <property type="component" value="Unassembled WGS sequence"/>
</dbReference>
<dbReference type="GO" id="GO:0009244">
    <property type="term" value="P:lipopolysaccharide core region biosynthetic process"/>
    <property type="evidence" value="ECO:0007669"/>
    <property type="project" value="TreeGrafter"/>
</dbReference>
<protein>
    <submittedName>
        <fullName evidence="3">ADP-heptose--LPS heptosyltransferase</fullName>
    </submittedName>
</protein>
<dbReference type="InterPro" id="IPR002201">
    <property type="entry name" value="Glyco_trans_9"/>
</dbReference>
<comment type="caution">
    <text evidence="3">The sequence shown here is derived from an EMBL/GenBank/DDBJ whole genome shotgun (WGS) entry which is preliminary data.</text>
</comment>
<gene>
    <name evidence="3" type="ORF">A7Q10_00950</name>
</gene>
<dbReference type="EMBL" id="LXQC01000143">
    <property type="protein sequence ID" value="TFE68240.1"/>
    <property type="molecule type" value="Genomic_DNA"/>
</dbReference>
<dbReference type="Pfam" id="PF01075">
    <property type="entry name" value="Glyco_transf_9"/>
    <property type="match status" value="1"/>
</dbReference>
<proteinExistence type="predicted"/>
<dbReference type="PANTHER" id="PTHR30160:SF1">
    <property type="entry name" value="LIPOPOLYSACCHARIDE 1,2-N-ACETYLGLUCOSAMINETRANSFERASE-RELATED"/>
    <property type="match status" value="1"/>
</dbReference>